<feature type="domain" description="4Fe-4S ferredoxin-type" evidence="7">
    <location>
        <begin position="122"/>
        <end position="153"/>
    </location>
</feature>
<keyword evidence="3" id="KW-0479">Metal-binding</keyword>
<feature type="domain" description="4Fe-4S ferredoxin-type" evidence="7">
    <location>
        <begin position="154"/>
        <end position="183"/>
    </location>
</feature>
<dbReference type="EMBL" id="BAAAQR010000015">
    <property type="protein sequence ID" value="GAA2154516.1"/>
    <property type="molecule type" value="Genomic_DNA"/>
</dbReference>
<evidence type="ECO:0000256" key="6">
    <source>
        <dbReference type="ARBA" id="ARBA00023014"/>
    </source>
</evidence>
<evidence type="ECO:0000256" key="1">
    <source>
        <dbReference type="ARBA" id="ARBA00004196"/>
    </source>
</evidence>
<keyword evidence="6" id="KW-0411">Iron-sulfur</keyword>
<evidence type="ECO:0000256" key="4">
    <source>
        <dbReference type="ARBA" id="ARBA00022737"/>
    </source>
</evidence>
<evidence type="ECO:0000256" key="2">
    <source>
        <dbReference type="ARBA" id="ARBA00022485"/>
    </source>
</evidence>
<dbReference type="PANTHER" id="PTHR43545">
    <property type="entry name" value="FORMATE DEHYDROGENASE, NITRATE-INDUCIBLE, IRON-SULFUR SUBUNIT"/>
    <property type="match status" value="1"/>
</dbReference>
<dbReference type="InterPro" id="IPR014603">
    <property type="entry name" value="Formate_DH_Fe-S_su"/>
</dbReference>
<dbReference type="Proteomes" id="UP001501771">
    <property type="component" value="Unassembled WGS sequence"/>
</dbReference>
<keyword evidence="9" id="KW-1185">Reference proteome</keyword>
<dbReference type="PROSITE" id="PS00198">
    <property type="entry name" value="4FE4S_FER_1"/>
    <property type="match status" value="1"/>
</dbReference>
<dbReference type="InterPro" id="IPR017900">
    <property type="entry name" value="4Fe4S_Fe_S_CS"/>
</dbReference>
<comment type="subcellular location">
    <subcellularLocation>
        <location evidence="1">Cell envelope</location>
    </subcellularLocation>
</comment>
<name>A0ABN3A5X5_9ACTN</name>
<reference evidence="8 9" key="1">
    <citation type="journal article" date="2019" name="Int. J. Syst. Evol. Microbiol.">
        <title>The Global Catalogue of Microorganisms (GCM) 10K type strain sequencing project: providing services to taxonomists for standard genome sequencing and annotation.</title>
        <authorList>
            <consortium name="The Broad Institute Genomics Platform"/>
            <consortium name="The Broad Institute Genome Sequencing Center for Infectious Disease"/>
            <person name="Wu L."/>
            <person name="Ma J."/>
        </authorList>
    </citation>
    <scope>NUCLEOTIDE SEQUENCE [LARGE SCALE GENOMIC DNA]</scope>
    <source>
        <strain evidence="8 9">JCM 16022</strain>
    </source>
</reference>
<comment type="caution">
    <text evidence="8">The sequence shown here is derived from an EMBL/GenBank/DDBJ whole genome shotgun (WGS) entry which is preliminary data.</text>
</comment>
<keyword evidence="2" id="KW-0004">4Fe-4S</keyword>
<dbReference type="PIRSF" id="PIRSF036298">
    <property type="entry name" value="FDH_4Fe4S"/>
    <property type="match status" value="1"/>
</dbReference>
<dbReference type="Gene3D" id="3.30.70.20">
    <property type="match status" value="2"/>
</dbReference>
<organism evidence="8 9">
    <name type="scientific">Nocardioides koreensis</name>
    <dbReference type="NCBI Taxonomy" id="433651"/>
    <lineage>
        <taxon>Bacteria</taxon>
        <taxon>Bacillati</taxon>
        <taxon>Actinomycetota</taxon>
        <taxon>Actinomycetes</taxon>
        <taxon>Propionibacteriales</taxon>
        <taxon>Nocardioidaceae</taxon>
        <taxon>Nocardioides</taxon>
    </lineage>
</organism>
<keyword evidence="5" id="KW-0408">Iron</keyword>
<keyword evidence="4" id="KW-0677">Repeat</keyword>
<accession>A0ABN3A5X5</accession>
<dbReference type="PROSITE" id="PS51379">
    <property type="entry name" value="4FE4S_FER_2"/>
    <property type="match status" value="3"/>
</dbReference>
<evidence type="ECO:0000313" key="9">
    <source>
        <dbReference type="Proteomes" id="UP001501771"/>
    </source>
</evidence>
<dbReference type="InterPro" id="IPR017896">
    <property type="entry name" value="4Fe4S_Fe-S-bd"/>
</dbReference>
<dbReference type="RefSeq" id="WP_344156837.1">
    <property type="nucleotide sequence ID" value="NZ_BAAAQR010000015.1"/>
</dbReference>
<dbReference type="Pfam" id="PF13247">
    <property type="entry name" value="Fer4_11"/>
    <property type="match status" value="1"/>
</dbReference>
<dbReference type="CDD" id="cd10560">
    <property type="entry name" value="FDH-O_like"/>
    <property type="match status" value="1"/>
</dbReference>
<evidence type="ECO:0000313" key="8">
    <source>
        <dbReference type="EMBL" id="GAA2154516.1"/>
    </source>
</evidence>
<feature type="domain" description="4Fe-4S ferredoxin-type" evidence="7">
    <location>
        <begin position="26"/>
        <end position="54"/>
    </location>
</feature>
<evidence type="ECO:0000256" key="3">
    <source>
        <dbReference type="ARBA" id="ARBA00022723"/>
    </source>
</evidence>
<dbReference type="InterPro" id="IPR051555">
    <property type="entry name" value="FDH_Electron_Transfer_Unit"/>
</dbReference>
<protein>
    <submittedName>
        <fullName evidence="8">4Fe-4S dicluster domain-containing protein</fullName>
    </submittedName>
</protein>
<gene>
    <name evidence="8" type="ORF">GCM10009844_40480</name>
</gene>
<sequence>MANSLWGRLDDVQADAGYDGAHPPRMGFFTDTSVCIGCKACEVACKEWNEVPDDGYELSGMSYDNTQALGASTWRHVAFVEKPLETSAGKPLTTTDLGLPGMGPPGAMEGDDQGARSGDAGVRWLMSSDVCKHCTHAACLDVCPTGSLFRTEFGTVVVQPDICNGCGYCVPACPYGVIDLRKEDGRAFKCTLCYDRLKVDETPACAKACPTESIQFGELGELRERAHARVEQLHEQGVDVARLYGADPEDGVGGDGAFFLLLDEPEVYGLPPDPVVTTRDLGSIWKHVGAAAAAMTGLGVASFTSRRLVPRLLSTSLGRRR</sequence>
<dbReference type="SUPFAM" id="SSF54862">
    <property type="entry name" value="4Fe-4S ferredoxins"/>
    <property type="match status" value="1"/>
</dbReference>
<dbReference type="Pfam" id="PF12800">
    <property type="entry name" value="Fer4_4"/>
    <property type="match status" value="1"/>
</dbReference>
<proteinExistence type="predicted"/>
<evidence type="ECO:0000259" key="7">
    <source>
        <dbReference type="PROSITE" id="PS51379"/>
    </source>
</evidence>
<dbReference type="PANTHER" id="PTHR43545:SF6">
    <property type="entry name" value="FORMATE DEHYDROGENASE, NITRATE-INDUCIBLE, IRON-SULFUR SUBUNIT"/>
    <property type="match status" value="1"/>
</dbReference>
<evidence type="ECO:0000256" key="5">
    <source>
        <dbReference type="ARBA" id="ARBA00023004"/>
    </source>
</evidence>